<proteinExistence type="inferred from homology"/>
<evidence type="ECO:0000256" key="3">
    <source>
        <dbReference type="ARBA" id="ARBA00022448"/>
    </source>
</evidence>
<dbReference type="InterPro" id="IPR002781">
    <property type="entry name" value="TM_pro_TauE-like"/>
</dbReference>
<evidence type="ECO:0000256" key="6">
    <source>
        <dbReference type="ARBA" id="ARBA00022989"/>
    </source>
</evidence>
<dbReference type="InterPro" id="IPR052017">
    <property type="entry name" value="TSUP"/>
</dbReference>
<keyword evidence="3" id="KW-0813">Transport</keyword>
<comment type="caution">
    <text evidence="9">The sequence shown here is derived from an EMBL/GenBank/DDBJ whole genome shotgun (WGS) entry which is preliminary data.</text>
</comment>
<name>A0A506U011_9HYPH</name>
<evidence type="ECO:0000256" key="1">
    <source>
        <dbReference type="ARBA" id="ARBA00004651"/>
    </source>
</evidence>
<feature type="transmembrane region" description="Helical" evidence="8">
    <location>
        <begin position="126"/>
        <end position="148"/>
    </location>
</feature>
<evidence type="ECO:0000313" key="9">
    <source>
        <dbReference type="EMBL" id="TPW27662.1"/>
    </source>
</evidence>
<feature type="transmembrane region" description="Helical" evidence="8">
    <location>
        <begin position="95"/>
        <end position="114"/>
    </location>
</feature>
<dbReference type="EMBL" id="VHLG01000016">
    <property type="protein sequence ID" value="TPW27662.1"/>
    <property type="molecule type" value="Genomic_DNA"/>
</dbReference>
<protein>
    <recommendedName>
        <fullName evidence="8">Probable membrane transporter protein</fullName>
    </recommendedName>
</protein>
<evidence type="ECO:0000256" key="7">
    <source>
        <dbReference type="ARBA" id="ARBA00023136"/>
    </source>
</evidence>
<feature type="transmembrane region" description="Helical" evidence="8">
    <location>
        <begin position="220"/>
        <end position="237"/>
    </location>
</feature>
<dbReference type="Proteomes" id="UP000318801">
    <property type="component" value="Unassembled WGS sequence"/>
</dbReference>
<gene>
    <name evidence="9" type="ORF">FJU08_19700</name>
</gene>
<keyword evidence="4 8" id="KW-1003">Cell membrane</keyword>
<dbReference type="AlphaFoldDB" id="A0A506U011"/>
<accession>A0A506U011</accession>
<evidence type="ECO:0000256" key="5">
    <source>
        <dbReference type="ARBA" id="ARBA00022692"/>
    </source>
</evidence>
<feature type="transmembrane region" description="Helical" evidence="8">
    <location>
        <begin position="67"/>
        <end position="89"/>
    </location>
</feature>
<evidence type="ECO:0000313" key="10">
    <source>
        <dbReference type="Proteomes" id="UP000318801"/>
    </source>
</evidence>
<evidence type="ECO:0000256" key="8">
    <source>
        <dbReference type="RuleBase" id="RU363041"/>
    </source>
</evidence>
<keyword evidence="6 8" id="KW-1133">Transmembrane helix</keyword>
<evidence type="ECO:0000256" key="4">
    <source>
        <dbReference type="ARBA" id="ARBA00022475"/>
    </source>
</evidence>
<dbReference type="Pfam" id="PF01925">
    <property type="entry name" value="TauE"/>
    <property type="match status" value="1"/>
</dbReference>
<evidence type="ECO:0000256" key="2">
    <source>
        <dbReference type="ARBA" id="ARBA00009142"/>
    </source>
</evidence>
<dbReference type="PANTHER" id="PTHR30269">
    <property type="entry name" value="TRANSMEMBRANE PROTEIN YFCA"/>
    <property type="match status" value="1"/>
</dbReference>
<feature type="transmembrane region" description="Helical" evidence="8">
    <location>
        <begin position="188"/>
        <end position="208"/>
    </location>
</feature>
<dbReference type="RefSeq" id="WP_141150762.1">
    <property type="nucleotide sequence ID" value="NZ_VHLG01000016.1"/>
</dbReference>
<organism evidence="9 10">
    <name type="scientific">Martelella alba</name>
    <dbReference type="NCBI Taxonomy" id="2590451"/>
    <lineage>
        <taxon>Bacteria</taxon>
        <taxon>Pseudomonadati</taxon>
        <taxon>Pseudomonadota</taxon>
        <taxon>Alphaproteobacteria</taxon>
        <taxon>Hyphomicrobiales</taxon>
        <taxon>Aurantimonadaceae</taxon>
        <taxon>Martelella</taxon>
    </lineage>
</organism>
<dbReference type="GO" id="GO:0005886">
    <property type="term" value="C:plasma membrane"/>
    <property type="evidence" value="ECO:0007669"/>
    <property type="project" value="UniProtKB-SubCell"/>
</dbReference>
<dbReference type="OrthoDB" id="5472127at2"/>
<dbReference type="PANTHER" id="PTHR30269:SF37">
    <property type="entry name" value="MEMBRANE TRANSPORTER PROTEIN"/>
    <property type="match status" value="1"/>
</dbReference>
<comment type="subcellular location">
    <subcellularLocation>
        <location evidence="1 8">Cell membrane</location>
        <topology evidence="1 8">Multi-pass membrane protein</topology>
    </subcellularLocation>
</comment>
<keyword evidence="10" id="KW-1185">Reference proteome</keyword>
<keyword evidence="7 8" id="KW-0472">Membrane</keyword>
<comment type="similarity">
    <text evidence="2 8">Belongs to the 4-toluene sulfonate uptake permease (TSUP) (TC 2.A.102) family.</text>
</comment>
<feature type="transmembrane region" description="Helical" evidence="8">
    <location>
        <begin position="29"/>
        <end position="55"/>
    </location>
</feature>
<sequence>MPLLLTSVFIGAILQRVSGIGFAMVVAPFTIIAIGPAQGVVLVQMCGVASAIIVLTQVVRDVNWKIYLVLLPASAVGIILGTVFVSRFPGAEAEIISALVMLLMLAASVTAGYLKEYPRNAGTLTAAGGLAGAMTVLAGVGGVALTSLKEATRWDQRSFVATLQPYLITLSTGTVIARLAAAPDAWPALSATVWGGIVAVMVVGMLFGAQLSRWMKARHAAQLTLALSLIGALAALADGISKL</sequence>
<reference evidence="9 10" key="1">
    <citation type="submission" date="2019-06" db="EMBL/GenBank/DDBJ databases">
        <authorList>
            <person name="Li M."/>
        </authorList>
    </citation>
    <scope>NUCLEOTIDE SEQUENCE [LARGE SCALE GENOMIC DNA]</scope>
    <source>
        <strain evidence="9 10">BGMRC2036</strain>
    </source>
</reference>
<keyword evidence="5 8" id="KW-0812">Transmembrane</keyword>